<dbReference type="EMBL" id="CP011310">
    <property type="protein sequence ID" value="AKQ41405.1"/>
    <property type="molecule type" value="Genomic_DNA"/>
</dbReference>
<dbReference type="NCBIfam" id="TIGR00809">
    <property type="entry name" value="secB"/>
    <property type="match status" value="1"/>
</dbReference>
<gene>
    <name evidence="6" type="primary">secB</name>
    <name evidence="8" type="ORF">CP97_04205</name>
</gene>
<dbReference type="HAMAP" id="MF_00821">
    <property type="entry name" value="SecB"/>
    <property type="match status" value="1"/>
</dbReference>
<dbReference type="Proteomes" id="UP000059113">
    <property type="component" value="Chromosome"/>
</dbReference>
<evidence type="ECO:0000313" key="8">
    <source>
        <dbReference type="EMBL" id="AKQ41405.1"/>
    </source>
</evidence>
<keyword evidence="4 6" id="KW-0811">Translocation</keyword>
<dbReference type="OrthoDB" id="9795145at2"/>
<proteinExistence type="inferred from homology"/>
<evidence type="ECO:0000256" key="7">
    <source>
        <dbReference type="SAM" id="MobiDB-lite"/>
    </source>
</evidence>
<dbReference type="PRINTS" id="PR01594">
    <property type="entry name" value="SECBCHAPRONE"/>
</dbReference>
<keyword evidence="2 6" id="KW-0813">Transport</keyword>
<protein>
    <recommendedName>
        <fullName evidence="6">Protein-export protein SecB</fullName>
    </recommendedName>
</protein>
<feature type="region of interest" description="Disordered" evidence="7">
    <location>
        <begin position="166"/>
        <end position="188"/>
    </location>
</feature>
<keyword evidence="5 6" id="KW-0143">Chaperone</keyword>
<dbReference type="InterPro" id="IPR035958">
    <property type="entry name" value="SecB-like_sf"/>
</dbReference>
<reference evidence="9" key="2">
    <citation type="submission" date="2015-04" db="EMBL/GenBank/DDBJ databases">
        <title>The complete genome sequence of Erythrobacter sp. s21-N3.</title>
        <authorList>
            <person name="Zhuang L."/>
            <person name="Liu Y."/>
            <person name="Shao Z."/>
        </authorList>
    </citation>
    <scope>NUCLEOTIDE SEQUENCE [LARGE SCALE GENOMIC DNA]</scope>
    <source>
        <strain evidence="9">s21-N3</strain>
    </source>
</reference>
<dbReference type="InterPro" id="IPR003708">
    <property type="entry name" value="SecB"/>
</dbReference>
<dbReference type="RefSeq" id="WP_048884923.1">
    <property type="nucleotide sequence ID" value="NZ_CP011310.1"/>
</dbReference>
<dbReference type="GO" id="GO:0015031">
    <property type="term" value="P:protein transport"/>
    <property type="evidence" value="ECO:0007669"/>
    <property type="project" value="UniProtKB-UniRule"/>
</dbReference>
<dbReference type="PANTHER" id="PTHR36918">
    <property type="match status" value="1"/>
</dbReference>
<keyword evidence="6" id="KW-0963">Cytoplasm</keyword>
<feature type="compositionally biased region" description="Polar residues" evidence="7">
    <location>
        <begin position="7"/>
        <end position="17"/>
    </location>
</feature>
<dbReference type="GO" id="GO:0051262">
    <property type="term" value="P:protein tetramerization"/>
    <property type="evidence" value="ECO:0007669"/>
    <property type="project" value="InterPro"/>
</dbReference>
<dbReference type="PATRIC" id="fig|1648404.4.peg.883"/>
<dbReference type="NCBIfam" id="NF004392">
    <property type="entry name" value="PRK05751.1-3"/>
    <property type="match status" value="1"/>
</dbReference>
<evidence type="ECO:0000256" key="4">
    <source>
        <dbReference type="ARBA" id="ARBA00023010"/>
    </source>
</evidence>
<feature type="region of interest" description="Disordered" evidence="7">
    <location>
        <begin position="1"/>
        <end position="30"/>
    </location>
</feature>
<evidence type="ECO:0000256" key="6">
    <source>
        <dbReference type="HAMAP-Rule" id="MF_00821"/>
    </source>
</evidence>
<dbReference type="Pfam" id="PF02556">
    <property type="entry name" value="SecB"/>
    <property type="match status" value="1"/>
</dbReference>
<keyword evidence="9" id="KW-1185">Reference proteome</keyword>
<dbReference type="PANTHER" id="PTHR36918:SF1">
    <property type="entry name" value="PROTEIN-EXPORT PROTEIN SECB"/>
    <property type="match status" value="1"/>
</dbReference>
<dbReference type="AlphaFoldDB" id="A0A0H4VAA5"/>
<name>A0A0H4VAA5_9SPHN</name>
<accession>A0A0H4VAA5</accession>
<dbReference type="KEGG" id="ery:CP97_04205"/>
<evidence type="ECO:0000256" key="3">
    <source>
        <dbReference type="ARBA" id="ARBA00022927"/>
    </source>
</evidence>
<comment type="function">
    <text evidence="6">One of the proteins required for the normal export of preproteins out of the cell cytoplasm. It is a molecular chaperone that binds to a subset of precursor proteins, maintaining them in a translocation-competent state. It also specifically binds to its receptor SecA.</text>
</comment>
<keyword evidence="3 6" id="KW-0653">Protein transport</keyword>
<sequence>MADENDVLTNLDSNQPGTGPASGNGADNQPVAGIVSQYVKDLSVENPRAPESFQWRDQPELDVQFNIGAREINNELAEVELKVTATSKTAQGTAYIVDLSYCGLVTMRNMPDEQIHAFTYAEAPRILFPFARRVISDAVRDAGFAPMMLDPIDFNGLYIQQLQAKRAQEQSGGDMTPSGGNTPSGSDS</sequence>
<comment type="subcellular location">
    <subcellularLocation>
        <location evidence="6">Cytoplasm</location>
    </subcellularLocation>
</comment>
<comment type="subunit">
    <text evidence="6">Homotetramer, a dimer of dimers. One homotetramer interacts with 1 SecA dimer.</text>
</comment>
<dbReference type="GO" id="GO:0005737">
    <property type="term" value="C:cytoplasm"/>
    <property type="evidence" value="ECO:0007669"/>
    <property type="project" value="UniProtKB-SubCell"/>
</dbReference>
<evidence type="ECO:0000256" key="5">
    <source>
        <dbReference type="ARBA" id="ARBA00023186"/>
    </source>
</evidence>
<dbReference type="GO" id="GO:0006457">
    <property type="term" value="P:protein folding"/>
    <property type="evidence" value="ECO:0007669"/>
    <property type="project" value="UniProtKB-UniRule"/>
</dbReference>
<dbReference type="STRING" id="1648404.CP97_04205"/>
<dbReference type="Gene3D" id="3.10.420.10">
    <property type="entry name" value="SecB-like"/>
    <property type="match status" value="1"/>
</dbReference>
<organism evidence="8 9">
    <name type="scientific">Aurantiacibacter atlanticus</name>
    <dbReference type="NCBI Taxonomy" id="1648404"/>
    <lineage>
        <taxon>Bacteria</taxon>
        <taxon>Pseudomonadati</taxon>
        <taxon>Pseudomonadota</taxon>
        <taxon>Alphaproteobacteria</taxon>
        <taxon>Sphingomonadales</taxon>
        <taxon>Erythrobacteraceae</taxon>
        <taxon>Aurantiacibacter</taxon>
    </lineage>
</organism>
<evidence type="ECO:0000256" key="1">
    <source>
        <dbReference type="ARBA" id="ARBA00009990"/>
    </source>
</evidence>
<dbReference type="SUPFAM" id="SSF54611">
    <property type="entry name" value="SecB-like"/>
    <property type="match status" value="1"/>
</dbReference>
<evidence type="ECO:0000256" key="2">
    <source>
        <dbReference type="ARBA" id="ARBA00022448"/>
    </source>
</evidence>
<comment type="similarity">
    <text evidence="1 6">Belongs to the SecB family.</text>
</comment>
<dbReference type="GO" id="GO:0051082">
    <property type="term" value="F:unfolded protein binding"/>
    <property type="evidence" value="ECO:0007669"/>
    <property type="project" value="InterPro"/>
</dbReference>
<evidence type="ECO:0000313" key="9">
    <source>
        <dbReference type="Proteomes" id="UP000059113"/>
    </source>
</evidence>
<reference evidence="8 9" key="1">
    <citation type="journal article" date="2015" name="Int. J. Syst. Evol. Microbiol.">
        <title>Erythrobacter atlanticus sp. nov., a bacterium from ocean sediment able to degrade polycyclic aromatic hydrocarbons.</title>
        <authorList>
            <person name="Zhuang L."/>
            <person name="Liu Y."/>
            <person name="Wang L."/>
            <person name="Wang W."/>
            <person name="Shao Z."/>
        </authorList>
    </citation>
    <scope>NUCLEOTIDE SEQUENCE [LARGE SCALE GENOMIC DNA]</scope>
    <source>
        <strain evidence="9">s21-N3</strain>
    </source>
</reference>